<reference evidence="2 3" key="1">
    <citation type="submission" date="2021-07" db="EMBL/GenBank/DDBJ databases">
        <authorList>
            <person name="Palmer J.M."/>
        </authorList>
    </citation>
    <scope>NUCLEOTIDE SEQUENCE [LARGE SCALE GENOMIC DNA]</scope>
    <source>
        <strain evidence="2 3">AT_MEX2019</strain>
        <tissue evidence="2">Muscle</tissue>
    </source>
</reference>
<feature type="region of interest" description="Disordered" evidence="1">
    <location>
        <begin position="78"/>
        <end position="110"/>
    </location>
</feature>
<keyword evidence="3" id="KW-1185">Reference proteome</keyword>
<evidence type="ECO:0000256" key="1">
    <source>
        <dbReference type="SAM" id="MobiDB-lite"/>
    </source>
</evidence>
<organism evidence="2 3">
    <name type="scientific">Ataeniobius toweri</name>
    <dbReference type="NCBI Taxonomy" id="208326"/>
    <lineage>
        <taxon>Eukaryota</taxon>
        <taxon>Metazoa</taxon>
        <taxon>Chordata</taxon>
        <taxon>Craniata</taxon>
        <taxon>Vertebrata</taxon>
        <taxon>Euteleostomi</taxon>
        <taxon>Actinopterygii</taxon>
        <taxon>Neopterygii</taxon>
        <taxon>Teleostei</taxon>
        <taxon>Neoteleostei</taxon>
        <taxon>Acanthomorphata</taxon>
        <taxon>Ovalentaria</taxon>
        <taxon>Atherinomorphae</taxon>
        <taxon>Cyprinodontiformes</taxon>
        <taxon>Goodeidae</taxon>
        <taxon>Ataeniobius</taxon>
    </lineage>
</organism>
<proteinExistence type="predicted"/>
<evidence type="ECO:0000313" key="2">
    <source>
        <dbReference type="EMBL" id="MED6262563.1"/>
    </source>
</evidence>
<dbReference type="Proteomes" id="UP001345963">
    <property type="component" value="Unassembled WGS sequence"/>
</dbReference>
<protein>
    <submittedName>
        <fullName evidence="2">Uncharacterized protein</fullName>
    </submittedName>
</protein>
<dbReference type="EMBL" id="JAHUTI010093196">
    <property type="protein sequence ID" value="MED6262563.1"/>
    <property type="molecule type" value="Genomic_DNA"/>
</dbReference>
<sequence length="110" mass="12275">MINTAPLYVVRSPFAEGSRGTFLVTVFTLVMSRGVWELQPRHLSPEPPLCFQLQAQLLRSYLRTIPCQTQGTVEKDLFPPVLPRTQPLETPRFSTSSSLGSSPTFIPVSK</sequence>
<comment type="caution">
    <text evidence="2">The sequence shown here is derived from an EMBL/GenBank/DDBJ whole genome shotgun (WGS) entry which is preliminary data.</text>
</comment>
<accession>A0ABU7CI17</accession>
<name>A0ABU7CI17_9TELE</name>
<evidence type="ECO:0000313" key="3">
    <source>
        <dbReference type="Proteomes" id="UP001345963"/>
    </source>
</evidence>
<gene>
    <name evidence="2" type="ORF">ATANTOWER_021743</name>
</gene>